<dbReference type="EMBL" id="VSRR010013803">
    <property type="protein sequence ID" value="MPC56250.1"/>
    <property type="molecule type" value="Genomic_DNA"/>
</dbReference>
<evidence type="ECO:0000313" key="1">
    <source>
        <dbReference type="EMBL" id="MPC56250.1"/>
    </source>
</evidence>
<keyword evidence="2" id="KW-1185">Reference proteome</keyword>
<organism evidence="1 2">
    <name type="scientific">Portunus trituberculatus</name>
    <name type="common">Swimming crab</name>
    <name type="synonym">Neptunus trituberculatus</name>
    <dbReference type="NCBI Taxonomy" id="210409"/>
    <lineage>
        <taxon>Eukaryota</taxon>
        <taxon>Metazoa</taxon>
        <taxon>Ecdysozoa</taxon>
        <taxon>Arthropoda</taxon>
        <taxon>Crustacea</taxon>
        <taxon>Multicrustacea</taxon>
        <taxon>Malacostraca</taxon>
        <taxon>Eumalacostraca</taxon>
        <taxon>Eucarida</taxon>
        <taxon>Decapoda</taxon>
        <taxon>Pleocyemata</taxon>
        <taxon>Brachyura</taxon>
        <taxon>Eubrachyura</taxon>
        <taxon>Portunoidea</taxon>
        <taxon>Portunidae</taxon>
        <taxon>Portuninae</taxon>
        <taxon>Portunus</taxon>
    </lineage>
</organism>
<name>A0A5B7G7M1_PORTR</name>
<dbReference type="Proteomes" id="UP000324222">
    <property type="component" value="Unassembled WGS sequence"/>
</dbReference>
<sequence length="74" mass="8156">MPVRDALRTPQLTELKGRQVEGYRGGGCYSLWGHNSRVSVVPVSPRDASAQTAFGETEILNTQEGHSRLDDEID</sequence>
<protein>
    <submittedName>
        <fullName evidence="1">Uncharacterized protein</fullName>
    </submittedName>
</protein>
<comment type="caution">
    <text evidence="1">The sequence shown here is derived from an EMBL/GenBank/DDBJ whole genome shotgun (WGS) entry which is preliminary data.</text>
</comment>
<evidence type="ECO:0000313" key="2">
    <source>
        <dbReference type="Proteomes" id="UP000324222"/>
    </source>
</evidence>
<proteinExistence type="predicted"/>
<accession>A0A5B7G7M1</accession>
<reference evidence="1 2" key="1">
    <citation type="submission" date="2019-05" db="EMBL/GenBank/DDBJ databases">
        <title>Another draft genome of Portunus trituberculatus and its Hox gene families provides insights of decapod evolution.</title>
        <authorList>
            <person name="Jeong J.-H."/>
            <person name="Song I."/>
            <person name="Kim S."/>
            <person name="Choi T."/>
            <person name="Kim D."/>
            <person name="Ryu S."/>
            <person name="Kim W."/>
        </authorList>
    </citation>
    <scope>NUCLEOTIDE SEQUENCE [LARGE SCALE GENOMIC DNA]</scope>
    <source>
        <tissue evidence="1">Muscle</tissue>
    </source>
</reference>
<gene>
    <name evidence="1" type="ORF">E2C01_050203</name>
</gene>
<dbReference type="AlphaFoldDB" id="A0A5B7G7M1"/>